<dbReference type="Gramene" id="ONK65139">
    <property type="protein sequence ID" value="ONK65139"/>
    <property type="gene ID" value="A4U43_C07F34090"/>
</dbReference>
<feature type="transmembrane region" description="Helical" evidence="7">
    <location>
        <begin position="345"/>
        <end position="365"/>
    </location>
</feature>
<feature type="transmembrane region" description="Helical" evidence="7">
    <location>
        <begin position="187"/>
        <end position="206"/>
    </location>
</feature>
<keyword evidence="9" id="KW-1185">Reference proteome</keyword>
<organism evidence="8 9">
    <name type="scientific">Asparagus officinalis</name>
    <name type="common">Garden asparagus</name>
    <dbReference type="NCBI Taxonomy" id="4686"/>
    <lineage>
        <taxon>Eukaryota</taxon>
        <taxon>Viridiplantae</taxon>
        <taxon>Streptophyta</taxon>
        <taxon>Embryophyta</taxon>
        <taxon>Tracheophyta</taxon>
        <taxon>Spermatophyta</taxon>
        <taxon>Magnoliopsida</taxon>
        <taxon>Liliopsida</taxon>
        <taxon>Asparagales</taxon>
        <taxon>Asparagaceae</taxon>
        <taxon>Asparagoideae</taxon>
        <taxon>Asparagus</taxon>
    </lineage>
</organism>
<dbReference type="InterPro" id="IPR001046">
    <property type="entry name" value="NRAMP_fam"/>
</dbReference>
<evidence type="ECO:0000256" key="7">
    <source>
        <dbReference type="SAM" id="Phobius"/>
    </source>
</evidence>
<dbReference type="EMBL" id="CM007387">
    <property type="protein sequence ID" value="ONK65139.1"/>
    <property type="molecule type" value="Genomic_DNA"/>
</dbReference>
<evidence type="ECO:0000256" key="5">
    <source>
        <dbReference type="ARBA" id="ARBA00023136"/>
    </source>
</evidence>
<feature type="transmembrane region" description="Helical" evidence="7">
    <location>
        <begin position="385"/>
        <end position="403"/>
    </location>
</feature>
<evidence type="ECO:0000313" key="8">
    <source>
        <dbReference type="EMBL" id="ONK65139.1"/>
    </source>
</evidence>
<evidence type="ECO:0000256" key="2">
    <source>
        <dbReference type="ARBA" id="ARBA00009965"/>
    </source>
</evidence>
<feature type="transmembrane region" description="Helical" evidence="7">
    <location>
        <begin position="120"/>
        <end position="141"/>
    </location>
</feature>
<comment type="subcellular location">
    <subcellularLocation>
        <location evidence="1">Membrane</location>
        <topology evidence="1">Multi-pass membrane protein</topology>
    </subcellularLocation>
</comment>
<dbReference type="GO" id="GO:0034755">
    <property type="term" value="P:iron ion transmembrane transport"/>
    <property type="evidence" value="ECO:0007669"/>
    <property type="project" value="TreeGrafter"/>
</dbReference>
<feature type="compositionally biased region" description="Basic and acidic residues" evidence="6">
    <location>
        <begin position="498"/>
        <end position="510"/>
    </location>
</feature>
<dbReference type="NCBIfam" id="NF037982">
    <property type="entry name" value="Nramp_1"/>
    <property type="match status" value="1"/>
</dbReference>
<dbReference type="AlphaFoldDB" id="A0A5P1EK18"/>
<feature type="transmembrane region" description="Helical" evidence="7">
    <location>
        <begin position="278"/>
        <end position="297"/>
    </location>
</feature>
<evidence type="ECO:0000313" key="9">
    <source>
        <dbReference type="Proteomes" id="UP000243459"/>
    </source>
</evidence>
<keyword evidence="5 7" id="KW-0472">Membrane</keyword>
<feature type="transmembrane region" description="Helical" evidence="7">
    <location>
        <begin position="40"/>
        <end position="62"/>
    </location>
</feature>
<dbReference type="GO" id="GO:0005384">
    <property type="term" value="F:manganese ion transmembrane transporter activity"/>
    <property type="evidence" value="ECO:0007669"/>
    <property type="project" value="TreeGrafter"/>
</dbReference>
<evidence type="ECO:0008006" key="10">
    <source>
        <dbReference type="Google" id="ProtNLM"/>
    </source>
</evidence>
<dbReference type="InterPro" id="IPR017187">
    <property type="entry name" value="EIN2"/>
</dbReference>
<keyword evidence="4 7" id="KW-1133">Transmembrane helix</keyword>
<name>A0A5P1EK18_ASPOF</name>
<feature type="compositionally biased region" description="Low complexity" evidence="6">
    <location>
        <begin position="1231"/>
        <end position="1255"/>
    </location>
</feature>
<keyword evidence="3 7" id="KW-0812">Transmembrane</keyword>
<feature type="transmembrane region" description="Helical" evidence="7">
    <location>
        <begin position="6"/>
        <end position="28"/>
    </location>
</feature>
<dbReference type="Pfam" id="PF01566">
    <property type="entry name" value="Nramp"/>
    <property type="match status" value="1"/>
</dbReference>
<feature type="transmembrane region" description="Helical" evidence="7">
    <location>
        <begin position="424"/>
        <end position="446"/>
    </location>
</feature>
<evidence type="ECO:0000256" key="4">
    <source>
        <dbReference type="ARBA" id="ARBA00022989"/>
    </source>
</evidence>
<dbReference type="PANTHER" id="PTHR11706:SF75">
    <property type="entry name" value="ETHYLENE-INSENSITIVE PROTEIN 2"/>
    <property type="match status" value="1"/>
</dbReference>
<sequence length="1255" mass="137235">MASGGMMSHLFPSLGPALMISMGYIDLGKWVAAVEGGARFGFDLVFVVMLFNCFAILCQYLSTCIGTATGKNLAEICSEEYCRFTCMSLGVQAELSMIISDITMILGIGHGLGLLFGMDLYASIFYATIGIVLLPLFLALLDNFKAEALYIGIAAFALLFYVLGVLISQPEVPLMTSGIFPKLSGESAYSLMALLGANIMVHNFYIHSSIVKQKRQQNVAIGALFHDHFFAILFIFTGIFLANYVLMNSAAAVLGSTDVAFSFPDVSMLMDQIFRSPVAPLAFFLVLFFSSQITALTRNIGRQVIFPCFFGINLSEVHHAIVKIIMIIPALYCAKSAGAEGIYQLLILCQVILAMLLPSSVIPLFRVASSRFVMRAFKISWHLEILSLVAFLVMFASNIFFVIEMLFGNNSWMINLMGSTENNLIISYSVLLIACASIAFTLHLAVTPLKSASNRPEADIWTGTLQKDQSELLEDAEDNNVDVDKYDENQESIVENAFEKSAESQYEKSMLDSNPDLPETAIDSDHESHHSTQSSSITVASMPLKSDQEEPKSAVEVDLLDTADKASVGCLLSANSYERIDYREPSLKDEGSLTYIPKDRESEGFTVDAEESFKGFPLSSTPEVLESFNSVKSKGLDGLNGSGSLSRLSGLGRAARRQLASVLDEFWGNLFDFHGKLTQEAVTNRLDVLLGLGSDLRPVGSAVKSDAIGTEASKNFFPDTDMGSTFPTTTRDYGSQIQMKNHNVDLPFGVQMGSSSWSQNMQPLTSHVQSSSNNLVDPSERLYSSLRLPQYSDNKDHQPATIHGYQMASYLRELGATRAPYSSTISQNLPPTPNSASSMSALRDQILYNHAQNELGALGTSSLQNPVLSSMNRLQTAATYYESSFGEASDSVNSSAYTKKYHSSPDISAIIALGRNAYLNEAKRGAPIGPRPSSGRWASDQSQYLNPASRAGVPLAFDQLSPPKMHRDIFGLNPDTKSLWSRQPFEQFFGVAGKSQMGSDGAFGRSSIPPKETFPYAESGAKLLLSLRVCIMKLLKLEGSEWLFKQNGGFDEELIDQIASSEKYRADKEDVDISCFQSIPSCGDACVWQVALIVSFGVWCIRRILELSLVESRPELWGKYTYVLNRLQGIIEPAFSKPRQPLPPCFCVEKATEAARNFTASSQNGFLRSTEKPPSKPLTSTSMVLEIIKDVEIAVSGRKGRTGTAAGDVAFPKGKENLASVLKRYKRRLSNKSSGSHESPSSSRRIPSSSSSSVL</sequence>
<feature type="transmembrane region" description="Helical" evidence="7">
    <location>
        <begin position="148"/>
        <end position="167"/>
    </location>
</feature>
<proteinExistence type="inferred from homology"/>
<evidence type="ECO:0000256" key="3">
    <source>
        <dbReference type="ARBA" id="ARBA00022692"/>
    </source>
</evidence>
<gene>
    <name evidence="8" type="ORF">A4U43_C07F34090</name>
</gene>
<accession>A0A5P1EK18</accession>
<reference evidence="9" key="1">
    <citation type="journal article" date="2017" name="Nat. Commun.">
        <title>The asparagus genome sheds light on the origin and evolution of a young Y chromosome.</title>
        <authorList>
            <person name="Harkess A."/>
            <person name="Zhou J."/>
            <person name="Xu C."/>
            <person name="Bowers J.E."/>
            <person name="Van der Hulst R."/>
            <person name="Ayyampalayam S."/>
            <person name="Mercati F."/>
            <person name="Riccardi P."/>
            <person name="McKain M.R."/>
            <person name="Kakrana A."/>
            <person name="Tang H."/>
            <person name="Ray J."/>
            <person name="Groenendijk J."/>
            <person name="Arikit S."/>
            <person name="Mathioni S.M."/>
            <person name="Nakano M."/>
            <person name="Shan H."/>
            <person name="Telgmann-Rauber A."/>
            <person name="Kanno A."/>
            <person name="Yue Z."/>
            <person name="Chen H."/>
            <person name="Li W."/>
            <person name="Chen Y."/>
            <person name="Xu X."/>
            <person name="Zhang Y."/>
            <person name="Luo S."/>
            <person name="Chen H."/>
            <person name="Gao J."/>
            <person name="Mao Z."/>
            <person name="Pires J.C."/>
            <person name="Luo M."/>
            <person name="Kudrna D."/>
            <person name="Wing R.A."/>
            <person name="Meyers B.C."/>
            <person name="Yi K."/>
            <person name="Kong H."/>
            <person name="Lavrijsen P."/>
            <person name="Sunseri F."/>
            <person name="Falavigna A."/>
            <person name="Ye Y."/>
            <person name="Leebens-Mack J.H."/>
            <person name="Chen G."/>
        </authorList>
    </citation>
    <scope>NUCLEOTIDE SEQUENCE [LARGE SCALE GENOMIC DNA]</scope>
    <source>
        <strain evidence="9">cv. DH0086</strain>
    </source>
</reference>
<dbReference type="GO" id="GO:0015086">
    <property type="term" value="F:cadmium ion transmembrane transporter activity"/>
    <property type="evidence" value="ECO:0007669"/>
    <property type="project" value="TreeGrafter"/>
</dbReference>
<dbReference type="PIRSF" id="PIRSF037378">
    <property type="entry name" value="EIN2"/>
    <property type="match status" value="1"/>
</dbReference>
<dbReference type="PANTHER" id="PTHR11706">
    <property type="entry name" value="SOLUTE CARRIER PROTEIN FAMILY 11 MEMBER"/>
    <property type="match status" value="1"/>
</dbReference>
<dbReference type="GO" id="GO:0005886">
    <property type="term" value="C:plasma membrane"/>
    <property type="evidence" value="ECO:0007669"/>
    <property type="project" value="TreeGrafter"/>
</dbReference>
<dbReference type="OMA" id="ADIQYMR"/>
<dbReference type="PRINTS" id="PR00447">
    <property type="entry name" value="NATRESASSCMP"/>
</dbReference>
<protein>
    <recommendedName>
        <fullName evidence="10">Ethylene-insensitive protein 2</fullName>
    </recommendedName>
</protein>
<dbReference type="GO" id="GO:0009873">
    <property type="term" value="P:ethylene-activated signaling pathway"/>
    <property type="evidence" value="ECO:0007669"/>
    <property type="project" value="InterPro"/>
</dbReference>
<evidence type="ECO:0000256" key="6">
    <source>
        <dbReference type="SAM" id="MobiDB-lite"/>
    </source>
</evidence>
<dbReference type="Proteomes" id="UP000243459">
    <property type="component" value="Chromosome 7"/>
</dbReference>
<feature type="region of interest" description="Disordered" evidence="6">
    <location>
        <begin position="498"/>
        <end position="537"/>
    </location>
</feature>
<feature type="region of interest" description="Disordered" evidence="6">
    <location>
        <begin position="1225"/>
        <end position="1255"/>
    </location>
</feature>
<comment type="similarity">
    <text evidence="2">Belongs to the NRAMP (TC 2.A.55) family.</text>
</comment>
<evidence type="ECO:0000256" key="1">
    <source>
        <dbReference type="ARBA" id="ARBA00004141"/>
    </source>
</evidence>